<dbReference type="Proteomes" id="UP000214760">
    <property type="component" value="Unassembled WGS sequence"/>
</dbReference>
<dbReference type="Pfam" id="PF12710">
    <property type="entry name" value="HAD"/>
    <property type="match status" value="1"/>
</dbReference>
<evidence type="ECO:0000256" key="1">
    <source>
        <dbReference type="SAM" id="Phobius"/>
    </source>
</evidence>
<protein>
    <submittedName>
        <fullName evidence="2">Haloacid dehalogenase-like hydrolase</fullName>
    </submittedName>
</protein>
<keyword evidence="1" id="KW-0812">Transmembrane</keyword>
<accession>A0A1I6I9M7</accession>
<gene>
    <name evidence="2" type="ORF">SAMN02910262_00075</name>
</gene>
<reference evidence="2 3" key="1">
    <citation type="submission" date="2016-10" db="EMBL/GenBank/DDBJ databases">
        <authorList>
            <person name="de Groot N.N."/>
        </authorList>
    </citation>
    <scope>NUCLEOTIDE SEQUENCE [LARGE SCALE GENOMIC DNA]</scope>
    <source>
        <strain evidence="2 3">F</strain>
    </source>
</reference>
<evidence type="ECO:0000313" key="2">
    <source>
        <dbReference type="EMBL" id="SFR63457.1"/>
    </source>
</evidence>
<evidence type="ECO:0000313" key="3">
    <source>
        <dbReference type="Proteomes" id="UP000214760"/>
    </source>
</evidence>
<sequence length="424" mass="47253">MQEHKSTKTWKAVAIAAICILLIESFFLMGTMSKKQQEGAAQQAAVQQAAAEQSAAAGTETAKAADSAETTAADGGIAAADENKDIAKQLSLWTENAEPAKQLTDYVETVTREGSPDFIPVENRIAVFDLDGTLCSETNPIYFDHSLLLQRVLEDPEYKDKATDTEKEVAVQILQWIQDGKYPSTMDIDHGKAIASSFAGMTIREFVDYVRNYRNQPAPGYSGMTRGESFYRPMMEVLEYLEANGFTSYIVSGTDRLIVRGLVEDNDLIHIPAEHVIGSDETLVARGQEDKDGLHYVYTDRDDLILGGEFIIKNLKMNKVAVIAQEIGKQPVLSFGNSTGDSSMAEYTITKNPYKSLAFMLCCDDTEREYGNVEKADKMRALCEEFHWIPVSMKDDWKTIYGDGVTRTPDKGFEVIEDEIRRYK</sequence>
<dbReference type="GO" id="GO:0016787">
    <property type="term" value="F:hydrolase activity"/>
    <property type="evidence" value="ECO:0007669"/>
    <property type="project" value="UniProtKB-KW"/>
</dbReference>
<proteinExistence type="predicted"/>
<feature type="transmembrane region" description="Helical" evidence="1">
    <location>
        <begin position="12"/>
        <end position="32"/>
    </location>
</feature>
<keyword evidence="2" id="KW-0378">Hydrolase</keyword>
<name>A0A1I6I9M7_9FIRM</name>
<dbReference type="EMBL" id="FOZC01000001">
    <property type="protein sequence ID" value="SFR63457.1"/>
    <property type="molecule type" value="Genomic_DNA"/>
</dbReference>
<organism evidence="2 3">
    <name type="scientific">[Clostridium] aminophilum</name>
    <dbReference type="NCBI Taxonomy" id="1526"/>
    <lineage>
        <taxon>Bacteria</taxon>
        <taxon>Bacillati</taxon>
        <taxon>Bacillota</taxon>
        <taxon>Clostridia</taxon>
        <taxon>Lachnospirales</taxon>
        <taxon>Lachnospiraceae</taxon>
    </lineage>
</organism>
<dbReference type="Gene3D" id="3.40.50.1000">
    <property type="entry name" value="HAD superfamily/HAD-like"/>
    <property type="match status" value="1"/>
</dbReference>
<dbReference type="InterPro" id="IPR036412">
    <property type="entry name" value="HAD-like_sf"/>
</dbReference>
<dbReference type="SUPFAM" id="SSF56784">
    <property type="entry name" value="HAD-like"/>
    <property type="match status" value="1"/>
</dbReference>
<dbReference type="AlphaFoldDB" id="A0A1I6I9M7"/>
<keyword evidence="1" id="KW-0472">Membrane</keyword>
<keyword evidence="1" id="KW-1133">Transmembrane helix</keyword>
<dbReference type="RefSeq" id="WP_051684482.1">
    <property type="nucleotide sequence ID" value="NZ_FOZC01000001.1"/>
</dbReference>
<dbReference type="InterPro" id="IPR023214">
    <property type="entry name" value="HAD_sf"/>
</dbReference>